<proteinExistence type="predicted"/>
<sequence length="236" mass="26676">MNKKQKKIEQTLCGEVVMSRAGAVSVCKLDERSLEIISQSPMKGYRVARDHRAIKTVNVINDFFKYTHFVDKRCLEVGPGHYSFAMLARQLGSEVVAIERSPVHAMLGRHLGFQVIEDDVMSIHGTNTSKFNGILMKNVQYPGDYRPESLSGFVAMLEGLLGADGWGWVVLRNGLVKSYPEETDLKEVPELIAQRRAFEQAGWKAYPIHEDDRGRYGLKVLGAPWIFLRNLRGPRL</sequence>
<name>A0A1T4W2X5_9BACT</name>
<dbReference type="InterPro" id="IPR029063">
    <property type="entry name" value="SAM-dependent_MTases_sf"/>
</dbReference>
<protein>
    <recommendedName>
        <fullName evidence="3">Methyltransferase domain-containing protein</fullName>
    </recommendedName>
</protein>
<evidence type="ECO:0000313" key="1">
    <source>
        <dbReference type="EMBL" id="SKA71547.1"/>
    </source>
</evidence>
<dbReference type="STRING" id="1121449.SAMN02745704_00161"/>
<dbReference type="AlphaFoldDB" id="A0A1T4W2X5"/>
<gene>
    <name evidence="1" type="ORF">SAMN02745704_00161</name>
</gene>
<dbReference type="EMBL" id="FUYC01000001">
    <property type="protein sequence ID" value="SKA71547.1"/>
    <property type="molecule type" value="Genomic_DNA"/>
</dbReference>
<organism evidence="1 2">
    <name type="scientific">Paucidesulfovibrio gracilis DSM 16080</name>
    <dbReference type="NCBI Taxonomy" id="1121449"/>
    <lineage>
        <taxon>Bacteria</taxon>
        <taxon>Pseudomonadati</taxon>
        <taxon>Thermodesulfobacteriota</taxon>
        <taxon>Desulfovibrionia</taxon>
        <taxon>Desulfovibrionales</taxon>
        <taxon>Desulfovibrionaceae</taxon>
        <taxon>Paucidesulfovibrio</taxon>
    </lineage>
</organism>
<keyword evidence="2" id="KW-1185">Reference proteome</keyword>
<dbReference type="SUPFAM" id="SSF53335">
    <property type="entry name" value="S-adenosyl-L-methionine-dependent methyltransferases"/>
    <property type="match status" value="1"/>
</dbReference>
<dbReference type="Proteomes" id="UP000190027">
    <property type="component" value="Unassembled WGS sequence"/>
</dbReference>
<reference evidence="1 2" key="1">
    <citation type="submission" date="2017-02" db="EMBL/GenBank/DDBJ databases">
        <authorList>
            <person name="Peterson S.W."/>
        </authorList>
    </citation>
    <scope>NUCLEOTIDE SEQUENCE [LARGE SCALE GENOMIC DNA]</scope>
    <source>
        <strain evidence="1 2">DSM 16080</strain>
    </source>
</reference>
<evidence type="ECO:0008006" key="3">
    <source>
        <dbReference type="Google" id="ProtNLM"/>
    </source>
</evidence>
<evidence type="ECO:0000313" key="2">
    <source>
        <dbReference type="Proteomes" id="UP000190027"/>
    </source>
</evidence>
<accession>A0A1T4W2X5</accession>
<dbReference type="RefSeq" id="WP_078715752.1">
    <property type="nucleotide sequence ID" value="NZ_FUYC01000001.1"/>
</dbReference>